<gene>
    <name evidence="2" type="ORF">PNAL_LOCUS10775</name>
</gene>
<evidence type="ECO:0008006" key="4">
    <source>
        <dbReference type="Google" id="ProtNLM"/>
    </source>
</evidence>
<dbReference type="GO" id="GO:0032991">
    <property type="term" value="C:protein-containing complex"/>
    <property type="evidence" value="ECO:0007669"/>
    <property type="project" value="TreeGrafter"/>
</dbReference>
<dbReference type="Proteomes" id="UP001153461">
    <property type="component" value="Unassembled WGS sequence"/>
</dbReference>
<accession>A0A9W4IT47</accession>
<dbReference type="Gene3D" id="3.40.50.150">
    <property type="entry name" value="Vaccinia Virus protein VP39"/>
    <property type="match status" value="1"/>
</dbReference>
<protein>
    <recommendedName>
        <fullName evidence="4">Diaminohydroxyphosphoribosylamino-pyrimidine deaminase</fullName>
    </recommendedName>
</protein>
<dbReference type="AlphaFoldDB" id="A0A9W4IT47"/>
<sequence length="471" mass="52559">MDQIINLLTHEEVTDVDEESFLLFAQDIPSNNLGMLNPRAPSVEISINGNEYTVHQSPSLLSSHRAGGTTGAGKYEVRTLVHRARMICTSSFMICPRNPQRYKPKHGHLRRSFTRVRSAQTRPEGRGVKSSYPLFCLCLGSRGECLIVSFDSDPITVTLCFSPLTRGRIVTCSTIPWLFPCSYLGIPWRLPDFPTYPQNINPLSRSLPSITIHPEIKYVLTLQLVLWKITPLFAEWITNPANPLWTNAILSQTSTVAELGTGISALVALALAPSVRHYIATDQEYVRKLFRANLDANASVSVSSSNSKAKGKSKGSKSFKSKPSSTARSVDNISFTTLDWETDQAASLKECMDPDEAHGQDGEEEGEEDKGFDLLLSCDCIYNEALVAPFVRTCAEICRLRPVYVAGSEESRSRRRPTVCIIAQQQRSPDVFETWLREAMREFRVWRLRDDVLGEGLKSGSGYLVHLLLVK</sequence>
<feature type="region of interest" description="Disordered" evidence="1">
    <location>
        <begin position="303"/>
        <end position="327"/>
    </location>
</feature>
<organism evidence="2 3">
    <name type="scientific">Penicillium nalgiovense</name>
    <dbReference type="NCBI Taxonomy" id="60175"/>
    <lineage>
        <taxon>Eukaryota</taxon>
        <taxon>Fungi</taxon>
        <taxon>Dikarya</taxon>
        <taxon>Ascomycota</taxon>
        <taxon>Pezizomycotina</taxon>
        <taxon>Eurotiomycetes</taxon>
        <taxon>Eurotiomycetidae</taxon>
        <taxon>Eurotiales</taxon>
        <taxon>Aspergillaceae</taxon>
        <taxon>Penicillium</taxon>
    </lineage>
</organism>
<dbReference type="InterPro" id="IPR029063">
    <property type="entry name" value="SAM-dependent_MTases_sf"/>
</dbReference>
<name>A0A9W4IT47_PENNA</name>
<evidence type="ECO:0000313" key="2">
    <source>
        <dbReference type="EMBL" id="CAG8338243.1"/>
    </source>
</evidence>
<dbReference type="PANTHER" id="PTHR14614:SF109">
    <property type="entry name" value="RIBOSOMAL LYSINE N-METHYLTRANSFERASE 5"/>
    <property type="match status" value="1"/>
</dbReference>
<proteinExistence type="predicted"/>
<dbReference type="PANTHER" id="PTHR14614">
    <property type="entry name" value="HEPATOCELLULAR CARCINOMA-ASSOCIATED ANTIGEN"/>
    <property type="match status" value="1"/>
</dbReference>
<feature type="compositionally biased region" description="Basic residues" evidence="1">
    <location>
        <begin position="309"/>
        <end position="320"/>
    </location>
</feature>
<dbReference type="GO" id="GO:0008757">
    <property type="term" value="F:S-adenosylmethionine-dependent methyltransferase activity"/>
    <property type="evidence" value="ECO:0007669"/>
    <property type="project" value="UniProtKB-ARBA"/>
</dbReference>
<comment type="caution">
    <text evidence="2">The sequence shown here is derived from an EMBL/GenBank/DDBJ whole genome shotgun (WGS) entry which is preliminary data.</text>
</comment>
<dbReference type="EMBL" id="CAJVNV010000645">
    <property type="protein sequence ID" value="CAG8338243.1"/>
    <property type="molecule type" value="Genomic_DNA"/>
</dbReference>
<dbReference type="OrthoDB" id="2529286at2759"/>
<reference evidence="2" key="1">
    <citation type="submission" date="2021-07" db="EMBL/GenBank/DDBJ databases">
        <authorList>
            <person name="Branca A.L. A."/>
        </authorList>
    </citation>
    <scope>NUCLEOTIDE SEQUENCE</scope>
</reference>
<dbReference type="GO" id="GO:0005829">
    <property type="term" value="C:cytosol"/>
    <property type="evidence" value="ECO:0007669"/>
    <property type="project" value="TreeGrafter"/>
</dbReference>
<evidence type="ECO:0000313" key="3">
    <source>
        <dbReference type="Proteomes" id="UP001153461"/>
    </source>
</evidence>
<evidence type="ECO:0000256" key="1">
    <source>
        <dbReference type="SAM" id="MobiDB-lite"/>
    </source>
</evidence>
<dbReference type="InterPro" id="IPR019410">
    <property type="entry name" value="Methyltransf_16"/>
</dbReference>